<protein>
    <recommendedName>
        <fullName evidence="3">Erythromycin esterase</fullName>
    </recommendedName>
</protein>
<evidence type="ECO:0008006" key="3">
    <source>
        <dbReference type="Google" id="ProtNLM"/>
    </source>
</evidence>
<keyword evidence="2" id="KW-1185">Reference proteome</keyword>
<comment type="caution">
    <text evidence="1">The sequence shown here is derived from an EMBL/GenBank/DDBJ whole genome shotgun (WGS) entry which is preliminary data.</text>
</comment>
<dbReference type="Gene3D" id="3.40.1660.10">
    <property type="entry name" value="EreA-like (biosynthetic domain)"/>
    <property type="match status" value="1"/>
</dbReference>
<dbReference type="Pfam" id="PF05139">
    <property type="entry name" value="Erythro_esteras"/>
    <property type="match status" value="1"/>
</dbReference>
<proteinExistence type="predicted"/>
<dbReference type="RefSeq" id="WP_153535853.1">
    <property type="nucleotide sequence ID" value="NZ_WEGH01000003.1"/>
</dbReference>
<dbReference type="PANTHER" id="PTHR31299:SF0">
    <property type="entry name" value="ESTERASE, PUTATIVE (AFU_ORTHOLOGUE AFUA_1G05850)-RELATED"/>
    <property type="match status" value="1"/>
</dbReference>
<dbReference type="AlphaFoldDB" id="A0A7K0BZD1"/>
<name>A0A7K0BZD1_9ACTN</name>
<dbReference type="CDD" id="cd14728">
    <property type="entry name" value="Ere-like"/>
    <property type="match status" value="1"/>
</dbReference>
<accession>A0A7K0BZD1</accession>
<dbReference type="GO" id="GO:0046677">
    <property type="term" value="P:response to antibiotic"/>
    <property type="evidence" value="ECO:0007669"/>
    <property type="project" value="InterPro"/>
</dbReference>
<evidence type="ECO:0000313" key="1">
    <source>
        <dbReference type="EMBL" id="MQY06539.1"/>
    </source>
</evidence>
<organism evidence="1 2">
    <name type="scientific">Actinomadura macrotermitis</name>
    <dbReference type="NCBI Taxonomy" id="2585200"/>
    <lineage>
        <taxon>Bacteria</taxon>
        <taxon>Bacillati</taxon>
        <taxon>Actinomycetota</taxon>
        <taxon>Actinomycetes</taxon>
        <taxon>Streptosporangiales</taxon>
        <taxon>Thermomonosporaceae</taxon>
        <taxon>Actinomadura</taxon>
    </lineage>
</organism>
<dbReference type="InterPro" id="IPR007815">
    <property type="entry name" value="Emycin_Estase"/>
</dbReference>
<dbReference type="InterPro" id="IPR014622">
    <property type="entry name" value="UCP036794_erythomycin"/>
</dbReference>
<dbReference type="SUPFAM" id="SSF159501">
    <property type="entry name" value="EreA/ChaN-like"/>
    <property type="match status" value="1"/>
</dbReference>
<sequence length="417" mass="46076">MDEDLLRHALPLEYEEDLDPLLERAAGARCVLLGEASHGTHEYYAWRAAITRRLIAEHGFSFVAVEGDWPDCRRIDRSVRLAPGAPDDPREALDGFRRWPTWMWANEETTEFCRWLRARNAGLPPERRVGFYGLDVYSLWESLRAVIGYLSDHRPEALGPALAAYQCFEPHGEDPQSYARETALVPSGCKDEVLALLTGLRREVPAAELDVLQNAEVAAGAERYYRAMIDGGPESWNVRDRHMADTLDRLLAHHGPDQHGGRAVVWAHNTHVGDARATGMAAAGMVSLGQLARERHGPDRVALAGFAGGPGQVVAAPRWGAAMEVMAVPEPRPGSLEALLMDTGLRRALFVPPPALTRGQRAIGVVYDPGRDGRQYVPSEVAGRYDALCWFRTTSALRPLHLEAARRGELETMPSGY</sequence>
<dbReference type="Gene3D" id="3.30.1870.10">
    <property type="entry name" value="EreA-like, domain 2"/>
    <property type="match status" value="1"/>
</dbReference>
<dbReference type="Gene3D" id="1.20.1440.30">
    <property type="entry name" value="Biosynthetic Protein domain"/>
    <property type="match status" value="1"/>
</dbReference>
<dbReference type="InterPro" id="IPR052036">
    <property type="entry name" value="Hydrolase/PRTase-associated"/>
</dbReference>
<evidence type="ECO:0000313" key="2">
    <source>
        <dbReference type="Proteomes" id="UP000487268"/>
    </source>
</evidence>
<dbReference type="Proteomes" id="UP000487268">
    <property type="component" value="Unassembled WGS sequence"/>
</dbReference>
<gene>
    <name evidence="1" type="ORF">ACRB68_46310</name>
</gene>
<dbReference type="EMBL" id="WEGH01000003">
    <property type="protein sequence ID" value="MQY06539.1"/>
    <property type="molecule type" value="Genomic_DNA"/>
</dbReference>
<reference evidence="1 2" key="1">
    <citation type="submission" date="2019-10" db="EMBL/GenBank/DDBJ databases">
        <title>Actinomadura rubteroloni sp. nov. and Actinomadura macrotermitis sp. nov., isolated from the gut of fungus growing-termite Macrotermes natalensis.</title>
        <authorList>
            <person name="Benndorf R."/>
            <person name="Martin K."/>
            <person name="Kuefner M."/>
            <person name="De Beer W."/>
            <person name="Kaster A.-K."/>
            <person name="Vollmers J."/>
            <person name="Poulsen M."/>
            <person name="Beemelmanns C."/>
        </authorList>
    </citation>
    <scope>NUCLEOTIDE SEQUENCE [LARGE SCALE GENOMIC DNA]</scope>
    <source>
        <strain evidence="1 2">RB68</strain>
    </source>
</reference>
<dbReference type="OrthoDB" id="9810066at2"/>
<dbReference type="PIRSF" id="PIRSF036794">
    <property type="entry name" value="UCP_erythr_ester"/>
    <property type="match status" value="1"/>
</dbReference>
<dbReference type="PANTHER" id="PTHR31299">
    <property type="entry name" value="ESTERASE, PUTATIVE (AFU_ORTHOLOGUE AFUA_1G05850)-RELATED"/>
    <property type="match status" value="1"/>
</dbReference>